<dbReference type="InterPro" id="IPR011059">
    <property type="entry name" value="Metal-dep_hydrolase_composite"/>
</dbReference>
<feature type="domain" description="Amidohydrolase-related" evidence="3">
    <location>
        <begin position="810"/>
        <end position="1041"/>
    </location>
</feature>
<comment type="caution">
    <text evidence="4">The sequence shown here is derived from an EMBL/GenBank/DDBJ whole genome shotgun (WGS) entry which is preliminary data.</text>
</comment>
<organism evidence="4 5">
    <name type="scientific">Hyphomonas atlantica</name>
    <dbReference type="NCBI Taxonomy" id="1280948"/>
    <lineage>
        <taxon>Bacteria</taxon>
        <taxon>Pseudomonadati</taxon>
        <taxon>Pseudomonadota</taxon>
        <taxon>Alphaproteobacteria</taxon>
        <taxon>Hyphomonadales</taxon>
        <taxon>Hyphomonadaceae</taxon>
        <taxon>Hyphomonas</taxon>
    </lineage>
</organism>
<dbReference type="PANTHER" id="PTHR36842:SF1">
    <property type="entry name" value="PROTEIN TOLB"/>
    <property type="match status" value="1"/>
</dbReference>
<dbReference type="Pfam" id="PF01979">
    <property type="entry name" value="Amidohydro_1"/>
    <property type="match status" value="1"/>
</dbReference>
<keyword evidence="2" id="KW-0732">Signal</keyword>
<dbReference type="PANTHER" id="PTHR36842">
    <property type="entry name" value="PROTEIN TOLB HOMOLOG"/>
    <property type="match status" value="1"/>
</dbReference>
<dbReference type="SUPFAM" id="SSF82171">
    <property type="entry name" value="DPP6 N-terminal domain-like"/>
    <property type="match status" value="2"/>
</dbReference>
<sequence length="1079" mass="118854">MRIRHFILAVACSLPGVLCTANAQTDETETEPKVVTLELTEGTWMSLDVSPDGETIVFDLLNDIYSMPSTGGTAIAIHDGSVTQRSPQFSPDGQFITYLSDESGADNVWISKADGTDARQITHETHAMVAGPAWSSDGKSIASVITYSDIFRVRNSEIHLYGIDDGSEEIVVPPPTSGKDVQEPRFAPNGRHLYYTERIGGDHYVYMNTGLKNFAIKRLDLETGERKKAISGFGGASTPQISPNGKSIAFIRRLGAKTVLFVKDLESGYEEPIYQDLGRDLHGDYLPQEHYYPSFDWFPDSRHIAIWAKGKLLKIDTLSALAEEIPFNLKARHELQPAIRVKQDLAPDQVQVRTIRQLAPDPDGSSIVFRAMGKIWEVGSSSPSRPSRLTDSMAMESEPTWSPDGHQIAYVSWQDQTGSKLILRHADTGQETVLAESHAVIREPQFSNSGELIAYRIMSPDTAFNAPGPETGIYLLNLAGGSPKYLTKASGLSVFSPDDSRLFFLGEPSSYAKRSSVLMSITLDGSDVQEHAISEMADIRDFSLSPDLKWLAFKSNNRPYVMPFDVKPAPVTINTPDNASARLLSDIGGYAFRWSKDSSTLFWTMGAEILSTTPADKSGTPHSLTINIQLPADKPEGIVAFVGGKIVPIEGDVIKNGTVVVEGNRIVAVGPRRKVKIPKDATRIDIRGKVLMPGFFDAHGHIECCFDAGTMPQQHPTRLAALAYGVTTNFDPYSEDLTSYESGEMTMTGELVGPRWLKSGQVVHGVKGRTAGVYHPLASLDDARNVLKRREALGPSILKSYKLSTRAQRQRLLQAAREYDFMVDGEGAGQFYTNIGMILDGHTNLEHNLPVATYYDDLQQLIAASDVSMTPTLIVTFGELFGENYIYENEDSWSQDKVKAFIPDVNNAYNPITGESGTPLHVRCMHSIHVSDEIYDIGFRSVGRSLTKLAKAGATVNVGSHGQVSGLAMYWEMLLFAESGMEPMEILRAATINGAKTYGLDHQLGSITPGKLADLIVLDEDPTEDIRNANSVRYTMVNGRLYDSHTMNEIGNYDRPRSKFYWEMKPTNGIDWKSTWSGE</sequence>
<evidence type="ECO:0000313" key="4">
    <source>
        <dbReference type="EMBL" id="HBQ49282.1"/>
    </source>
</evidence>
<proteinExistence type="inferred from homology"/>
<dbReference type="SUPFAM" id="SSF51338">
    <property type="entry name" value="Composite domain of metallo-dependent hydrolases"/>
    <property type="match status" value="1"/>
</dbReference>
<feature type="signal peptide" evidence="2">
    <location>
        <begin position="1"/>
        <end position="23"/>
    </location>
</feature>
<gene>
    <name evidence="4" type="ORF">DD728_10435</name>
</gene>
<comment type="similarity">
    <text evidence="1">Belongs to the TolB family.</text>
</comment>
<dbReference type="InterPro" id="IPR011659">
    <property type="entry name" value="WD40"/>
</dbReference>
<dbReference type="InterPro" id="IPR032466">
    <property type="entry name" value="Metal_Hydrolase"/>
</dbReference>
<evidence type="ECO:0000256" key="2">
    <source>
        <dbReference type="SAM" id="SignalP"/>
    </source>
</evidence>
<dbReference type="EMBL" id="DOGS01000207">
    <property type="protein sequence ID" value="HBQ49282.1"/>
    <property type="molecule type" value="Genomic_DNA"/>
</dbReference>
<dbReference type="Proteomes" id="UP000263957">
    <property type="component" value="Unassembled WGS sequence"/>
</dbReference>
<dbReference type="SUPFAM" id="SSF51556">
    <property type="entry name" value="Metallo-dependent hydrolases"/>
    <property type="match status" value="1"/>
</dbReference>
<protein>
    <recommendedName>
        <fullName evidence="3">Amidohydrolase-related domain-containing protein</fullName>
    </recommendedName>
</protein>
<reference evidence="4 5" key="1">
    <citation type="journal article" date="2018" name="Nat. Biotechnol.">
        <title>A standardized bacterial taxonomy based on genome phylogeny substantially revises the tree of life.</title>
        <authorList>
            <person name="Parks D.H."/>
            <person name="Chuvochina M."/>
            <person name="Waite D.W."/>
            <person name="Rinke C."/>
            <person name="Skarshewski A."/>
            <person name="Chaumeil P.A."/>
            <person name="Hugenholtz P."/>
        </authorList>
    </citation>
    <scope>NUCLEOTIDE SEQUENCE [LARGE SCALE GENOMIC DNA]</scope>
    <source>
        <strain evidence="4">UBA10378</strain>
    </source>
</reference>
<dbReference type="Gene3D" id="2.30.40.10">
    <property type="entry name" value="Urease, subunit C, domain 1"/>
    <property type="match status" value="1"/>
</dbReference>
<evidence type="ECO:0000256" key="1">
    <source>
        <dbReference type="ARBA" id="ARBA00009820"/>
    </source>
</evidence>
<dbReference type="InterPro" id="IPR006680">
    <property type="entry name" value="Amidohydro-rel"/>
</dbReference>
<dbReference type="Gene3D" id="2.120.10.30">
    <property type="entry name" value="TolB, C-terminal domain"/>
    <property type="match status" value="3"/>
</dbReference>
<dbReference type="AlphaFoldDB" id="A0A356W8L7"/>
<evidence type="ECO:0000313" key="5">
    <source>
        <dbReference type="Proteomes" id="UP000263957"/>
    </source>
</evidence>
<evidence type="ECO:0000259" key="3">
    <source>
        <dbReference type="Pfam" id="PF01979"/>
    </source>
</evidence>
<dbReference type="InterPro" id="IPR011042">
    <property type="entry name" value="6-blade_b-propeller_TolB-like"/>
</dbReference>
<feature type="chain" id="PRO_5016965440" description="Amidohydrolase-related domain-containing protein" evidence="2">
    <location>
        <begin position="24"/>
        <end position="1079"/>
    </location>
</feature>
<accession>A0A356W8L7</accession>
<dbReference type="GO" id="GO:0016810">
    <property type="term" value="F:hydrolase activity, acting on carbon-nitrogen (but not peptide) bonds"/>
    <property type="evidence" value="ECO:0007669"/>
    <property type="project" value="InterPro"/>
</dbReference>
<dbReference type="Gene3D" id="3.20.20.140">
    <property type="entry name" value="Metal-dependent hydrolases"/>
    <property type="match status" value="1"/>
</dbReference>
<dbReference type="Pfam" id="PF07676">
    <property type="entry name" value="PD40"/>
    <property type="match status" value="4"/>
</dbReference>
<name>A0A356W8L7_9PROT</name>